<dbReference type="AlphaFoldDB" id="A0A9Q1K0X2"/>
<dbReference type="Proteomes" id="UP001153076">
    <property type="component" value="Unassembled WGS sequence"/>
</dbReference>
<keyword evidence="2" id="KW-1185">Reference proteome</keyword>
<protein>
    <submittedName>
        <fullName evidence="1">Uncharacterized protein</fullName>
    </submittedName>
</protein>
<proteinExistence type="predicted"/>
<dbReference type="PANTHER" id="PTHR33148:SF46">
    <property type="entry name" value="EMB|CAB85509.1"/>
    <property type="match status" value="1"/>
</dbReference>
<name>A0A9Q1K0X2_9CARY</name>
<accession>A0A9Q1K0X2</accession>
<dbReference type="PANTHER" id="PTHR33148">
    <property type="entry name" value="PLASTID MOVEMENT IMPAIRED PROTEIN-RELATED"/>
    <property type="match status" value="1"/>
</dbReference>
<evidence type="ECO:0000313" key="1">
    <source>
        <dbReference type="EMBL" id="KAJ8434484.1"/>
    </source>
</evidence>
<comment type="caution">
    <text evidence="1">The sequence shown here is derived from an EMBL/GenBank/DDBJ whole genome shotgun (WGS) entry which is preliminary data.</text>
</comment>
<reference evidence="1" key="1">
    <citation type="submission" date="2022-04" db="EMBL/GenBank/DDBJ databases">
        <title>Carnegiea gigantea Genome sequencing and assembly v2.</title>
        <authorList>
            <person name="Copetti D."/>
            <person name="Sanderson M.J."/>
            <person name="Burquez A."/>
            <person name="Wojciechowski M.F."/>
        </authorList>
    </citation>
    <scope>NUCLEOTIDE SEQUENCE</scope>
    <source>
        <strain evidence="1">SGP5-SGP5p</strain>
        <tissue evidence="1">Aerial part</tissue>
    </source>
</reference>
<sequence>MRSNDFRCITPSASEPEETYLSYNSSQIDMGNCLGSQGKTVRIVKTDGKILQYRAAIRVSEALSAFRGHALSDLLPVQQYLEADSELVGGHLYYLIPLPDPQPKVERKKVRFSEPKVAEEGREGEKTSSRVRLVINKQELKEIIENGVISIEIIVPNLHQAESEPEELWFRHHGSQAWKPALTSIPELD</sequence>
<dbReference type="Pfam" id="PF14009">
    <property type="entry name" value="PADRE"/>
    <property type="match status" value="1"/>
</dbReference>
<dbReference type="EMBL" id="JAKOGI010000475">
    <property type="protein sequence ID" value="KAJ8434484.1"/>
    <property type="molecule type" value="Genomic_DNA"/>
</dbReference>
<organism evidence="1 2">
    <name type="scientific">Carnegiea gigantea</name>
    <dbReference type="NCBI Taxonomy" id="171969"/>
    <lineage>
        <taxon>Eukaryota</taxon>
        <taxon>Viridiplantae</taxon>
        <taxon>Streptophyta</taxon>
        <taxon>Embryophyta</taxon>
        <taxon>Tracheophyta</taxon>
        <taxon>Spermatophyta</taxon>
        <taxon>Magnoliopsida</taxon>
        <taxon>eudicotyledons</taxon>
        <taxon>Gunneridae</taxon>
        <taxon>Pentapetalae</taxon>
        <taxon>Caryophyllales</taxon>
        <taxon>Cactineae</taxon>
        <taxon>Cactaceae</taxon>
        <taxon>Cactoideae</taxon>
        <taxon>Echinocereeae</taxon>
        <taxon>Carnegiea</taxon>
    </lineage>
</organism>
<dbReference type="InterPro" id="IPR025322">
    <property type="entry name" value="PADRE_dom"/>
</dbReference>
<dbReference type="OrthoDB" id="1688863at2759"/>
<evidence type="ECO:0000313" key="2">
    <source>
        <dbReference type="Proteomes" id="UP001153076"/>
    </source>
</evidence>
<gene>
    <name evidence="1" type="ORF">Cgig2_032661</name>
</gene>